<keyword evidence="1" id="KW-0732">Signal</keyword>
<sequence>MKLLLFASILCCAISLGFGLRATSLQCLKRVPSWSEINCQPHKEKVFATLDNVWAGNEIEEIGKWLNNPIPPEWTEQDLMDYCLYRECRVNQAMVDYMNLHGYPPYCMEQSPEEWINDRYWVRCKVRVNKTIELTPKEFSVYFCFKAYHQQQPTIPCPSFEEIMNPNHPRIQEMQKAKEVITDDAEPESEQWWVGLMRYISQNSAEKDHVPAFHYGWIINMDENDYKHMVPLWSPYQGPTVPVRRDFPRIVAAAKNDGGDITLGDYRHFHCAPGSHGCLRCEEFGPLAMYPRETIVLKPTIKHIVMAMTQHKHKVRQLERAVWKGAGKLKSHEYAHSIGKSHVGLDLSASLGE</sequence>
<dbReference type="EMBL" id="LC424930">
    <property type="protein sequence ID" value="BBG43631.1"/>
    <property type="molecule type" value="mRNA"/>
</dbReference>
<name>A0A5A4PVT3_9ANNE</name>
<gene>
    <name evidence="2" type="primary">Luc3</name>
</gene>
<evidence type="ECO:0000313" key="2">
    <source>
        <dbReference type="EMBL" id="BBG43631.1"/>
    </source>
</evidence>
<reference evidence="2" key="1">
    <citation type="journal article" date="2019" name="Sci. Rep.">
        <title>Luciferase gene of a Caribbean fireworm (Syllidae) from Puerto Rico.</title>
        <authorList>
            <person name="Mitani Y."/>
            <person name="Yasuno R."/>
            <person name="Futahashi R."/>
            <person name="Oakley T.H."/>
            <person name="Ohmiya Y."/>
        </authorList>
    </citation>
    <scope>NUCLEOTIDE SEQUENCE</scope>
</reference>
<dbReference type="AlphaFoldDB" id="A0A5A4PVT3"/>
<proteinExistence type="evidence at transcript level"/>
<accession>A0A5A4PVT3</accession>
<evidence type="ECO:0000256" key="1">
    <source>
        <dbReference type="SAM" id="SignalP"/>
    </source>
</evidence>
<protein>
    <submittedName>
        <fullName evidence="2">Luciferase 3</fullName>
    </submittedName>
</protein>
<feature type="chain" id="PRO_5023122690" evidence="1">
    <location>
        <begin position="20"/>
        <end position="353"/>
    </location>
</feature>
<organism evidence="2">
    <name type="scientific">Odontosyllis octodentata</name>
    <dbReference type="NCBI Taxonomy" id="2336528"/>
    <lineage>
        <taxon>Eukaryota</taxon>
        <taxon>Metazoa</taxon>
        <taxon>Spiralia</taxon>
        <taxon>Lophotrochozoa</taxon>
        <taxon>Annelida</taxon>
        <taxon>Polychaeta</taxon>
        <taxon>Errantia</taxon>
        <taxon>Phyllodocida</taxon>
        <taxon>Syllidae</taxon>
        <taxon>Odontosyllis</taxon>
    </lineage>
</organism>
<feature type="signal peptide" evidence="1">
    <location>
        <begin position="1"/>
        <end position="19"/>
    </location>
</feature>